<sequence>MRNEHIKTVRFLLDIKAPIDERAIALAARNGHIEIVKLLRELQSKIGHLQKYFFDNN</sequence>
<dbReference type="InterPro" id="IPR002110">
    <property type="entry name" value="Ankyrin_rpt"/>
</dbReference>
<organism evidence="1">
    <name type="scientific">Pithovirus LCDPAC01</name>
    <dbReference type="NCBI Taxonomy" id="2506600"/>
    <lineage>
        <taxon>Viruses</taxon>
        <taxon>Pithoviruses</taxon>
    </lineage>
</organism>
<dbReference type="Gene3D" id="1.25.40.20">
    <property type="entry name" value="Ankyrin repeat-containing domain"/>
    <property type="match status" value="1"/>
</dbReference>
<reference evidence="1" key="1">
    <citation type="journal article" date="2019" name="MBio">
        <title>Virus Genomes from Deep Sea Sediments Expand the Ocean Megavirome and Support Independent Origins of Viral Gigantism.</title>
        <authorList>
            <person name="Backstrom D."/>
            <person name="Yutin N."/>
            <person name="Jorgensen S.L."/>
            <person name="Dharamshi J."/>
            <person name="Homa F."/>
            <person name="Zaremba-Niedwiedzka K."/>
            <person name="Spang A."/>
            <person name="Wolf Y.I."/>
            <person name="Koonin E.V."/>
            <person name="Ettema T.J."/>
        </authorList>
    </citation>
    <scope>NUCLEOTIDE SEQUENCE</scope>
</reference>
<evidence type="ECO:0000313" key="1">
    <source>
        <dbReference type="EMBL" id="QBK84708.1"/>
    </source>
</evidence>
<dbReference type="SUPFAM" id="SSF48403">
    <property type="entry name" value="Ankyrin repeat"/>
    <property type="match status" value="1"/>
</dbReference>
<accession>A0A481YN39</accession>
<dbReference type="Pfam" id="PF13637">
    <property type="entry name" value="Ank_4"/>
    <property type="match status" value="1"/>
</dbReference>
<evidence type="ECO:0008006" key="2">
    <source>
        <dbReference type="Google" id="ProtNLM"/>
    </source>
</evidence>
<dbReference type="EMBL" id="MK500287">
    <property type="protein sequence ID" value="QBK84708.1"/>
    <property type="molecule type" value="Genomic_DNA"/>
</dbReference>
<proteinExistence type="predicted"/>
<dbReference type="InterPro" id="IPR036770">
    <property type="entry name" value="Ankyrin_rpt-contain_sf"/>
</dbReference>
<protein>
    <recommendedName>
        <fullName evidence="2">Ankyrin repeat protein</fullName>
    </recommendedName>
</protein>
<gene>
    <name evidence="1" type="ORF">LCDPAC01_01890</name>
</gene>
<name>A0A481YN39_9VIRU</name>